<dbReference type="GO" id="GO:0019265">
    <property type="term" value="P:glycine biosynthetic process, by transamination of glyoxylate"/>
    <property type="evidence" value="ECO:0007669"/>
    <property type="project" value="TreeGrafter"/>
</dbReference>
<organism evidence="7 8">
    <name type="scientific">Pseudomonas borbori</name>
    <dbReference type="NCBI Taxonomy" id="289003"/>
    <lineage>
        <taxon>Bacteria</taxon>
        <taxon>Pseudomonadati</taxon>
        <taxon>Pseudomonadota</taxon>
        <taxon>Gammaproteobacteria</taxon>
        <taxon>Pseudomonadales</taxon>
        <taxon>Pseudomonadaceae</taxon>
        <taxon>Pseudomonas</taxon>
    </lineage>
</organism>
<dbReference type="InterPro" id="IPR015424">
    <property type="entry name" value="PyrdxlP-dep_Trfase"/>
</dbReference>
<gene>
    <name evidence="7" type="ORF">SAMN05216190_12110</name>
</gene>
<keyword evidence="3 5" id="KW-0663">Pyridoxal phosphate</keyword>
<comment type="cofactor">
    <cofactor evidence="1 5">
        <name>pyridoxal 5'-phosphate</name>
        <dbReference type="ChEBI" id="CHEBI:597326"/>
    </cofactor>
</comment>
<feature type="binding site" evidence="4">
    <location>
        <position position="348"/>
    </location>
    <ligand>
        <name>substrate</name>
    </ligand>
</feature>
<accession>A0A1I5TND8</accession>
<dbReference type="Proteomes" id="UP000198784">
    <property type="component" value="Unassembled WGS sequence"/>
</dbReference>
<dbReference type="PANTHER" id="PTHR21152">
    <property type="entry name" value="AMINOTRANSFERASE CLASS V"/>
    <property type="match status" value="1"/>
</dbReference>
<dbReference type="GO" id="GO:0008453">
    <property type="term" value="F:alanine-glyoxylate transaminase activity"/>
    <property type="evidence" value="ECO:0007669"/>
    <property type="project" value="TreeGrafter"/>
</dbReference>
<dbReference type="SUPFAM" id="SSF53383">
    <property type="entry name" value="PLP-dependent transferases"/>
    <property type="match status" value="1"/>
</dbReference>
<comment type="similarity">
    <text evidence="2">Belongs to the class-V pyridoxal-phosphate-dependent aminotransferase family.</text>
</comment>
<keyword evidence="8" id="KW-1185">Reference proteome</keyword>
<sequence>MSDRYPDIDPDGLIEYSVVYTDRSLNHMSQSFQRVMNDISRTLKQVYHADAVAIVPGSGTFGMEAVARQLASGQKCLVIRNGWFSYRWTQIFEMGDIPAEARVLKARPIEAGPQAAFAPPPIEEVVATIRAQKPQLVFAPHVETSSGMILPDDYLRAVADAVHAVGGLFVLDCIASGTLWVDMQACGIDVLISAPQKGWSGSPCCALVMLSEAARQRVEATQSSSFACDLKKWLQIMQAYEQGGHAYHATMPCDALARFRDVMQETESLGFAKVRAKQQELGDRVRALLTRKGFKSVAAAGFQAPGVVVCYTDDAEIKSGKKFAAQGLQIAAGVPLQCDEPADFQTFRIGLFGLDKLNDIERSVSTLEQVLGKIAQA</sequence>
<evidence type="ECO:0000313" key="8">
    <source>
        <dbReference type="Proteomes" id="UP000198784"/>
    </source>
</evidence>
<proteinExistence type="inferred from homology"/>
<dbReference type="InterPro" id="IPR024169">
    <property type="entry name" value="SP_NH2Trfase/AEP_transaminase"/>
</dbReference>
<evidence type="ECO:0000256" key="2">
    <source>
        <dbReference type="ARBA" id="ARBA00009236"/>
    </source>
</evidence>
<keyword evidence="7" id="KW-0808">Transferase</keyword>
<feature type="domain" description="Aminotransferase class V" evidence="6">
    <location>
        <begin position="22"/>
        <end position="332"/>
    </location>
</feature>
<protein>
    <submittedName>
        <fullName evidence="7">Aspartate aminotransferase</fullName>
    </submittedName>
</protein>
<name>A0A1I5TND8_9PSED</name>
<dbReference type="PANTHER" id="PTHR21152:SF40">
    <property type="entry name" value="ALANINE--GLYOXYLATE AMINOTRANSFERASE"/>
    <property type="match status" value="1"/>
</dbReference>
<reference evidence="8" key="1">
    <citation type="submission" date="2016-10" db="EMBL/GenBank/DDBJ databases">
        <authorList>
            <person name="Varghese N."/>
            <person name="Submissions S."/>
        </authorList>
    </citation>
    <scope>NUCLEOTIDE SEQUENCE [LARGE SCALE GENOMIC DNA]</scope>
    <source>
        <strain evidence="8">DSM 17834</strain>
    </source>
</reference>
<dbReference type="Gene3D" id="3.40.640.10">
    <property type="entry name" value="Type I PLP-dependent aspartate aminotransferase-like (Major domain)"/>
    <property type="match status" value="1"/>
</dbReference>
<dbReference type="InterPro" id="IPR015422">
    <property type="entry name" value="PyrdxlP-dep_Trfase_small"/>
</dbReference>
<dbReference type="STRING" id="289003.SAMN05216190_12110"/>
<evidence type="ECO:0000256" key="3">
    <source>
        <dbReference type="ARBA" id="ARBA00022898"/>
    </source>
</evidence>
<dbReference type="PIRSF" id="PIRSF000524">
    <property type="entry name" value="SPT"/>
    <property type="match status" value="1"/>
</dbReference>
<dbReference type="OrthoDB" id="9766472at2"/>
<dbReference type="InterPro" id="IPR000192">
    <property type="entry name" value="Aminotrans_V_dom"/>
</dbReference>
<evidence type="ECO:0000256" key="1">
    <source>
        <dbReference type="ARBA" id="ARBA00001933"/>
    </source>
</evidence>
<keyword evidence="7" id="KW-0032">Aminotransferase</keyword>
<dbReference type="Gene3D" id="3.90.1150.10">
    <property type="entry name" value="Aspartate Aminotransferase, domain 1"/>
    <property type="match status" value="1"/>
</dbReference>
<dbReference type="AlphaFoldDB" id="A0A1I5TND8"/>
<dbReference type="GO" id="GO:0004760">
    <property type="term" value="F:L-serine-pyruvate transaminase activity"/>
    <property type="evidence" value="ECO:0007669"/>
    <property type="project" value="TreeGrafter"/>
</dbReference>
<evidence type="ECO:0000256" key="5">
    <source>
        <dbReference type="PIRSR" id="PIRSR000524-50"/>
    </source>
</evidence>
<dbReference type="EMBL" id="FOWX01000021">
    <property type="protein sequence ID" value="SFP84401.1"/>
    <property type="molecule type" value="Genomic_DNA"/>
</dbReference>
<evidence type="ECO:0000313" key="7">
    <source>
        <dbReference type="EMBL" id="SFP84401.1"/>
    </source>
</evidence>
<feature type="modified residue" description="N6-(pyridoxal phosphate)lysine" evidence="5">
    <location>
        <position position="197"/>
    </location>
</feature>
<dbReference type="RefSeq" id="WP_090502710.1">
    <property type="nucleotide sequence ID" value="NZ_FOWX01000021.1"/>
</dbReference>
<dbReference type="InterPro" id="IPR015421">
    <property type="entry name" value="PyrdxlP-dep_Trfase_major"/>
</dbReference>
<evidence type="ECO:0000259" key="6">
    <source>
        <dbReference type="Pfam" id="PF00266"/>
    </source>
</evidence>
<evidence type="ECO:0000256" key="4">
    <source>
        <dbReference type="PIRSR" id="PIRSR000524-1"/>
    </source>
</evidence>
<dbReference type="Pfam" id="PF00266">
    <property type="entry name" value="Aminotran_5"/>
    <property type="match status" value="1"/>
</dbReference>